<dbReference type="PRINTS" id="PR00783">
    <property type="entry name" value="MINTRINSICP"/>
</dbReference>
<feature type="region of interest" description="Disordered" evidence="7">
    <location>
        <begin position="285"/>
        <end position="313"/>
    </location>
</feature>
<organism evidence="9 10">
    <name type="scientific">Favolaschia claudopus</name>
    <dbReference type="NCBI Taxonomy" id="2862362"/>
    <lineage>
        <taxon>Eukaryota</taxon>
        <taxon>Fungi</taxon>
        <taxon>Dikarya</taxon>
        <taxon>Basidiomycota</taxon>
        <taxon>Agaricomycotina</taxon>
        <taxon>Agaricomycetes</taxon>
        <taxon>Agaricomycetidae</taxon>
        <taxon>Agaricales</taxon>
        <taxon>Marasmiineae</taxon>
        <taxon>Mycenaceae</taxon>
        <taxon>Favolaschia</taxon>
    </lineage>
</organism>
<proteinExistence type="inferred from homology"/>
<dbReference type="Gene3D" id="1.20.1080.10">
    <property type="entry name" value="Glycerol uptake facilitator protein"/>
    <property type="match status" value="1"/>
</dbReference>
<dbReference type="GO" id="GO:0015250">
    <property type="term" value="F:water channel activity"/>
    <property type="evidence" value="ECO:0007669"/>
    <property type="project" value="TreeGrafter"/>
</dbReference>
<keyword evidence="4 8" id="KW-1133">Transmembrane helix</keyword>
<comment type="similarity">
    <text evidence="2 6">Belongs to the MIP/aquaporin (TC 1.A.8) family.</text>
</comment>
<evidence type="ECO:0000256" key="8">
    <source>
        <dbReference type="SAM" id="Phobius"/>
    </source>
</evidence>
<keyword evidence="5 8" id="KW-0472">Membrane</keyword>
<accession>A0AAW0C499</accession>
<evidence type="ECO:0000256" key="1">
    <source>
        <dbReference type="ARBA" id="ARBA00004141"/>
    </source>
</evidence>
<evidence type="ECO:0000256" key="7">
    <source>
        <dbReference type="SAM" id="MobiDB-lite"/>
    </source>
</evidence>
<feature type="transmembrane region" description="Helical" evidence="8">
    <location>
        <begin position="206"/>
        <end position="228"/>
    </location>
</feature>
<dbReference type="InterPro" id="IPR000425">
    <property type="entry name" value="MIP"/>
</dbReference>
<dbReference type="PANTHER" id="PTHR19139">
    <property type="entry name" value="AQUAPORIN TRANSPORTER"/>
    <property type="match status" value="1"/>
</dbReference>
<dbReference type="SUPFAM" id="SSF81338">
    <property type="entry name" value="Aquaporin-like"/>
    <property type="match status" value="1"/>
</dbReference>
<evidence type="ECO:0000256" key="4">
    <source>
        <dbReference type="ARBA" id="ARBA00022989"/>
    </source>
</evidence>
<dbReference type="Proteomes" id="UP001362999">
    <property type="component" value="Unassembled WGS sequence"/>
</dbReference>
<feature type="transmembrane region" description="Helical" evidence="8">
    <location>
        <begin position="167"/>
        <end position="186"/>
    </location>
</feature>
<dbReference type="EMBL" id="JAWWNJ010000023">
    <property type="protein sequence ID" value="KAK7032746.1"/>
    <property type="molecule type" value="Genomic_DNA"/>
</dbReference>
<evidence type="ECO:0000313" key="9">
    <source>
        <dbReference type="EMBL" id="KAK7032746.1"/>
    </source>
</evidence>
<gene>
    <name evidence="9" type="ORF">R3P38DRAFT_2918672</name>
</gene>
<evidence type="ECO:0000256" key="3">
    <source>
        <dbReference type="ARBA" id="ARBA00022692"/>
    </source>
</evidence>
<dbReference type="PANTHER" id="PTHR19139:SF199">
    <property type="entry name" value="MIP17260P"/>
    <property type="match status" value="1"/>
</dbReference>
<feature type="transmembrane region" description="Helical" evidence="8">
    <location>
        <begin position="133"/>
        <end position="155"/>
    </location>
</feature>
<comment type="caution">
    <text evidence="9">The sequence shown here is derived from an EMBL/GenBank/DDBJ whole genome shotgun (WGS) entry which is preliminary data.</text>
</comment>
<dbReference type="Pfam" id="PF00230">
    <property type="entry name" value="MIP"/>
    <property type="match status" value="1"/>
</dbReference>
<evidence type="ECO:0000256" key="5">
    <source>
        <dbReference type="ARBA" id="ARBA00023136"/>
    </source>
</evidence>
<sequence length="313" mass="32787">MGRPSNLRNDFMAAGLELVGTMFFLLLGLGGIQAAAAEVSLIGESAALQGILYVSTCMGLSLVVSAWVFFRITGSLFNPCVTVALVLLGIVTPFRGLLYFVAQFAGSILAAALLRGLTGPLASNTSLRAGTSLAQGVFIEMFITCALIIAVLMLAAEKHSATPFAPVGIGLTLFACHLFAVVYTGASMNTARSFGPAVISGFPDSHHWVVLLGRTVLGSLLGSAFYAVCKHYQYWTLNPNQDTGDYTKSPQDPIGVAQTIIEDRNLSPRAIVGQISERLPKLSISSGTSAGVRPTSNGTNVSPRAKPSLSSSV</sequence>
<name>A0AAW0C499_9AGAR</name>
<dbReference type="InterPro" id="IPR023271">
    <property type="entry name" value="Aquaporin-like"/>
</dbReference>
<keyword evidence="10" id="KW-1185">Reference proteome</keyword>
<dbReference type="AlphaFoldDB" id="A0AAW0C499"/>
<keyword evidence="6" id="KW-0813">Transport</keyword>
<protein>
    <submittedName>
        <fullName evidence="9">Aquaporin 1</fullName>
    </submittedName>
</protein>
<comment type="subcellular location">
    <subcellularLocation>
        <location evidence="1">Membrane</location>
        <topology evidence="1">Multi-pass membrane protein</topology>
    </subcellularLocation>
</comment>
<evidence type="ECO:0000256" key="6">
    <source>
        <dbReference type="RuleBase" id="RU000477"/>
    </source>
</evidence>
<feature type="transmembrane region" description="Helical" evidence="8">
    <location>
        <begin position="82"/>
        <end position="113"/>
    </location>
</feature>
<evidence type="ECO:0000256" key="2">
    <source>
        <dbReference type="ARBA" id="ARBA00006175"/>
    </source>
</evidence>
<reference evidence="9 10" key="1">
    <citation type="journal article" date="2024" name="J Genomics">
        <title>Draft genome sequencing and assembly of Favolaschia claudopus CIRM-BRFM 2984 isolated from oak limbs.</title>
        <authorList>
            <person name="Navarro D."/>
            <person name="Drula E."/>
            <person name="Chaduli D."/>
            <person name="Cazenave R."/>
            <person name="Ahrendt S."/>
            <person name="Wang J."/>
            <person name="Lipzen A."/>
            <person name="Daum C."/>
            <person name="Barry K."/>
            <person name="Grigoriev I.V."/>
            <person name="Favel A."/>
            <person name="Rosso M.N."/>
            <person name="Martin F."/>
        </authorList>
    </citation>
    <scope>NUCLEOTIDE SEQUENCE [LARGE SCALE GENOMIC DNA]</scope>
    <source>
        <strain evidence="9 10">CIRM-BRFM 2984</strain>
    </source>
</reference>
<keyword evidence="3 6" id="KW-0812">Transmembrane</keyword>
<dbReference type="GO" id="GO:0005886">
    <property type="term" value="C:plasma membrane"/>
    <property type="evidence" value="ECO:0007669"/>
    <property type="project" value="TreeGrafter"/>
</dbReference>
<dbReference type="InterPro" id="IPR034294">
    <property type="entry name" value="Aquaporin_transptr"/>
</dbReference>
<evidence type="ECO:0000313" key="10">
    <source>
        <dbReference type="Proteomes" id="UP001362999"/>
    </source>
</evidence>